<evidence type="ECO:0000313" key="4">
    <source>
        <dbReference type="Proteomes" id="UP000621447"/>
    </source>
</evidence>
<dbReference type="InterPro" id="IPR029058">
    <property type="entry name" value="AB_hydrolase_fold"/>
</dbReference>
<dbReference type="GO" id="GO:0016787">
    <property type="term" value="F:hydrolase activity"/>
    <property type="evidence" value="ECO:0007669"/>
    <property type="project" value="UniProtKB-KW"/>
</dbReference>
<dbReference type="SUPFAM" id="SSF53474">
    <property type="entry name" value="alpha/beta-Hydrolases"/>
    <property type="match status" value="1"/>
</dbReference>
<evidence type="ECO:0000313" key="3">
    <source>
        <dbReference type="EMBL" id="NTS65587.1"/>
    </source>
</evidence>
<accession>A0ABX2JGV0</accession>
<dbReference type="PANTHER" id="PTHR48081">
    <property type="entry name" value="AB HYDROLASE SUPERFAMILY PROTEIN C4A8.06C"/>
    <property type="match status" value="1"/>
</dbReference>
<dbReference type="Proteomes" id="UP000621447">
    <property type="component" value="Unassembled WGS sequence"/>
</dbReference>
<comment type="caution">
    <text evidence="3">The sequence shown here is derived from an EMBL/GenBank/DDBJ whole genome shotgun (WGS) entry which is preliminary data.</text>
</comment>
<dbReference type="InterPro" id="IPR013094">
    <property type="entry name" value="AB_hydrolase_3"/>
</dbReference>
<feature type="domain" description="Alpha/beta hydrolase fold-3" evidence="2">
    <location>
        <begin position="74"/>
        <end position="281"/>
    </location>
</feature>
<gene>
    <name evidence="3" type="ORF">HRV97_10485</name>
</gene>
<proteinExistence type="predicted"/>
<name>A0ABX2JGV0_9SPHN</name>
<reference evidence="3 4" key="1">
    <citation type="submission" date="2020-06" db="EMBL/GenBank/DDBJ databases">
        <title>Sphingomonas hominis sp. nov., a member of the Sphingomonas, isolated from the hair of a 22-year-old girl.</title>
        <authorList>
            <person name="Zhang D.-F."/>
            <person name="Cui X.-W."/>
        </authorList>
    </citation>
    <scope>NUCLEOTIDE SEQUENCE [LARGE SCALE GENOMIC DNA]</scope>
    <source>
        <strain evidence="3 4">HHU CXW</strain>
    </source>
</reference>
<evidence type="ECO:0000256" key="1">
    <source>
        <dbReference type="ARBA" id="ARBA00022801"/>
    </source>
</evidence>
<dbReference type="Pfam" id="PF07859">
    <property type="entry name" value="Abhydrolase_3"/>
    <property type="match status" value="1"/>
</dbReference>
<organism evidence="3 4">
    <name type="scientific">Sphingomonas hominis</name>
    <dbReference type="NCBI Taxonomy" id="2741495"/>
    <lineage>
        <taxon>Bacteria</taxon>
        <taxon>Pseudomonadati</taxon>
        <taxon>Pseudomonadota</taxon>
        <taxon>Alphaproteobacteria</taxon>
        <taxon>Sphingomonadales</taxon>
        <taxon>Sphingomonadaceae</taxon>
        <taxon>Sphingomonas</taxon>
    </lineage>
</organism>
<dbReference type="Gene3D" id="3.40.50.1820">
    <property type="entry name" value="alpha/beta hydrolase"/>
    <property type="match status" value="1"/>
</dbReference>
<keyword evidence="4" id="KW-1185">Reference proteome</keyword>
<dbReference type="EMBL" id="JABULH010000004">
    <property type="protein sequence ID" value="NTS65587.1"/>
    <property type="molecule type" value="Genomic_DNA"/>
</dbReference>
<protein>
    <submittedName>
        <fullName evidence="3">Alpha/beta hydrolase</fullName>
    </submittedName>
</protein>
<keyword evidence="1 3" id="KW-0378">Hydrolase</keyword>
<dbReference type="InterPro" id="IPR050300">
    <property type="entry name" value="GDXG_lipolytic_enzyme"/>
</dbReference>
<dbReference type="RefSeq" id="WP_174194226.1">
    <property type="nucleotide sequence ID" value="NZ_JABULH010000004.1"/>
</dbReference>
<dbReference type="PANTHER" id="PTHR48081:SF8">
    <property type="entry name" value="ALPHA_BETA HYDROLASE FOLD-3 DOMAIN-CONTAINING PROTEIN-RELATED"/>
    <property type="match status" value="1"/>
</dbReference>
<sequence length="307" mass="33450">MTPVALELRSPLLYVPLNINALTRPLLKQLSAARTDDTAGVKVTTHHVPRGAVEAATRLLVCERAGSSGVRPVLFWMHGGGYVLGTPEQDTTFIERLLARFDIVVATVDYRLAPDHPYPAPLDDCHAALSWVVDHAEDLGVDTTRIIIGGQSAGGGLAAALVQRTVDQGPIKPIFQVLVYPMLDAMTVARKDDSGTGDFIWTSDSNRYGWQSYLGRDPTSGNYPPYAVSAARTDLSRLPPTWLGVGTLDLFHAEDVAYARRLKQAGVDCELYEVGGAYHAFNVLCPNAEPTRRFNESMFVAIERALC</sequence>
<evidence type="ECO:0000259" key="2">
    <source>
        <dbReference type="Pfam" id="PF07859"/>
    </source>
</evidence>